<evidence type="ECO:0000313" key="3">
    <source>
        <dbReference type="Proteomes" id="UP000218890"/>
    </source>
</evidence>
<feature type="chain" id="PRO_5007071624" evidence="1">
    <location>
        <begin position="33"/>
        <end position="307"/>
    </location>
</feature>
<dbReference type="InterPro" id="IPR006127">
    <property type="entry name" value="ZnuA-like"/>
</dbReference>
<dbReference type="AlphaFoldDB" id="A0A0X8XB91"/>
<evidence type="ECO:0000313" key="2">
    <source>
        <dbReference type="EMBL" id="BAU58845.1"/>
    </source>
</evidence>
<dbReference type="PANTHER" id="PTHR42953:SF2">
    <property type="entry name" value="ADHESION PROTEIN"/>
    <property type="match status" value="1"/>
</dbReference>
<gene>
    <name evidence="2" type="primary">scbA</name>
    <name evidence="2" type="ORF">HH1059_21350</name>
</gene>
<proteinExistence type="predicted"/>
<organism evidence="2 3">
    <name type="scientific">Halorhodospira halochloris</name>
    <name type="common">Ectothiorhodospira halochloris</name>
    <dbReference type="NCBI Taxonomy" id="1052"/>
    <lineage>
        <taxon>Bacteria</taxon>
        <taxon>Pseudomonadati</taxon>
        <taxon>Pseudomonadota</taxon>
        <taxon>Gammaproteobacteria</taxon>
        <taxon>Chromatiales</taxon>
        <taxon>Ectothiorhodospiraceae</taxon>
        <taxon>Halorhodospira</taxon>
    </lineage>
</organism>
<dbReference type="Pfam" id="PF01297">
    <property type="entry name" value="ZnuA"/>
    <property type="match status" value="1"/>
</dbReference>
<evidence type="ECO:0000256" key="1">
    <source>
        <dbReference type="SAM" id="SignalP"/>
    </source>
</evidence>
<dbReference type="KEGG" id="hhk:HH1059_21350"/>
<dbReference type="GO" id="GO:0046872">
    <property type="term" value="F:metal ion binding"/>
    <property type="evidence" value="ECO:0007669"/>
    <property type="project" value="InterPro"/>
</dbReference>
<reference evidence="2" key="1">
    <citation type="submission" date="2016-02" db="EMBL/GenBank/DDBJ databases">
        <title>Halorhodospira halochloris DSM-1059 complete genome, version 2.</title>
        <authorList>
            <person name="Tsukatani Y."/>
        </authorList>
    </citation>
    <scope>NUCLEOTIDE SEQUENCE</scope>
    <source>
        <strain evidence="2">DSM 1059</strain>
    </source>
</reference>
<accession>A0A0X8XB91</accession>
<dbReference type="RefSeq" id="WP_096410136.1">
    <property type="nucleotide sequence ID" value="NZ_AP017372.2"/>
</dbReference>
<dbReference type="InterPro" id="IPR050492">
    <property type="entry name" value="Bact_metal-bind_prot9"/>
</dbReference>
<sequence>MSSRTTRKGRLIAALVATATALLGLTATNAAADTIKVAASTTNMGMLVREIGGEHVETTTMAPPDRDAHYLEARPSMMAAMRGADLLVAVGAELEEGWVPAALRGANNPDIMPGRTGYFEAAAQVELIGQTGHADRGRGDVHPAGNPHVYLDPVRMAEVGHALAHRLSELRSAHSDTFHSNAEAFEKRVKERMPEWEEKAAQSSGVVLFHENIDYLMDRLDIQIHGFIEPLPGIPPTARHLRQLVRDLEGKEGVTIFADFEPSRGAEFIKDQLGWEYYSLPTHVPVGGDAEDYFEVIDALVEAAASS</sequence>
<protein>
    <submittedName>
        <fullName evidence="2">Zinc ABC transporter</fullName>
    </submittedName>
</protein>
<dbReference type="PANTHER" id="PTHR42953">
    <property type="entry name" value="HIGH-AFFINITY ZINC UPTAKE SYSTEM PROTEIN ZNUA-RELATED"/>
    <property type="match status" value="1"/>
</dbReference>
<dbReference type="Gene3D" id="3.40.50.1980">
    <property type="entry name" value="Nitrogenase molybdenum iron protein domain"/>
    <property type="match status" value="2"/>
</dbReference>
<name>A0A0X8XB91_HALHR</name>
<dbReference type="Proteomes" id="UP000218890">
    <property type="component" value="Chromosome"/>
</dbReference>
<dbReference type="GO" id="GO:0030001">
    <property type="term" value="P:metal ion transport"/>
    <property type="evidence" value="ECO:0007669"/>
    <property type="project" value="InterPro"/>
</dbReference>
<dbReference type="OrthoDB" id="9810636at2"/>
<dbReference type="SUPFAM" id="SSF53807">
    <property type="entry name" value="Helical backbone' metal receptor"/>
    <property type="match status" value="1"/>
</dbReference>
<keyword evidence="1" id="KW-0732">Signal</keyword>
<feature type="signal peptide" evidence="1">
    <location>
        <begin position="1"/>
        <end position="32"/>
    </location>
</feature>
<keyword evidence="3" id="KW-1185">Reference proteome</keyword>
<dbReference type="EMBL" id="AP017372">
    <property type="protein sequence ID" value="BAU58845.1"/>
    <property type="molecule type" value="Genomic_DNA"/>
</dbReference>